<name>A0AAD1HSX5_9MYCO</name>
<dbReference type="SMART" id="SM00849">
    <property type="entry name" value="Lactamase_B"/>
    <property type="match status" value="1"/>
</dbReference>
<dbReference type="GO" id="GO:0042781">
    <property type="term" value="F:3'-tRNA processing endoribonuclease activity"/>
    <property type="evidence" value="ECO:0007669"/>
    <property type="project" value="TreeGrafter"/>
</dbReference>
<evidence type="ECO:0000256" key="1">
    <source>
        <dbReference type="ARBA" id="ARBA00022694"/>
    </source>
</evidence>
<evidence type="ECO:0000313" key="7">
    <source>
        <dbReference type="Proteomes" id="UP000467327"/>
    </source>
</evidence>
<dbReference type="PANTHER" id="PTHR46018">
    <property type="entry name" value="ZINC PHOSPHODIESTERASE ELAC PROTEIN 1"/>
    <property type="match status" value="1"/>
</dbReference>
<dbReference type="Gene3D" id="3.60.15.10">
    <property type="entry name" value="Ribonuclease Z/Hydroxyacylglutathione hydrolase-like"/>
    <property type="match status" value="1"/>
</dbReference>
<dbReference type="RefSeq" id="WP_115317905.1">
    <property type="nucleotide sequence ID" value="NZ_AP022561.1"/>
</dbReference>
<dbReference type="CDD" id="cd07719">
    <property type="entry name" value="arylsulfatase_AtsA-like_MBL-fold"/>
    <property type="match status" value="1"/>
</dbReference>
<keyword evidence="1" id="KW-0819">tRNA processing</keyword>
<keyword evidence="4 6" id="KW-0378">Hydrolase</keyword>
<evidence type="ECO:0000256" key="3">
    <source>
        <dbReference type="ARBA" id="ARBA00022759"/>
    </source>
</evidence>
<dbReference type="InterPro" id="IPR001279">
    <property type="entry name" value="Metallo-B-lactamas"/>
</dbReference>
<feature type="domain" description="Metallo-beta-lactamase" evidence="5">
    <location>
        <begin position="39"/>
        <end position="249"/>
    </location>
</feature>
<gene>
    <name evidence="6" type="ORF">MAIC_57070</name>
</gene>
<dbReference type="PANTHER" id="PTHR46018:SF2">
    <property type="entry name" value="ZINC PHOSPHODIESTERASE ELAC PROTEIN 1"/>
    <property type="match status" value="1"/>
</dbReference>
<proteinExistence type="predicted"/>
<keyword evidence="3" id="KW-0255">Endonuclease</keyword>
<dbReference type="InterPro" id="IPR044094">
    <property type="entry name" value="AtsA-like_MBL-fold"/>
</dbReference>
<reference evidence="6 7" key="1">
    <citation type="journal article" date="2019" name="Emerg. Microbes Infect.">
        <title>Comprehensive subspecies identification of 175 nontuberculous mycobacteria species based on 7547 genomic profiles.</title>
        <authorList>
            <person name="Matsumoto Y."/>
            <person name="Kinjo T."/>
            <person name="Motooka D."/>
            <person name="Nabeya D."/>
            <person name="Jung N."/>
            <person name="Uechi K."/>
            <person name="Horii T."/>
            <person name="Iida T."/>
            <person name="Fujita J."/>
            <person name="Nakamura S."/>
        </authorList>
    </citation>
    <scope>NUCLEOTIDE SEQUENCE [LARGE SCALE GENOMIC DNA]</scope>
    <source>
        <strain evidence="6 7">JCM 6376</strain>
    </source>
</reference>
<evidence type="ECO:0000259" key="5">
    <source>
        <dbReference type="SMART" id="SM00849"/>
    </source>
</evidence>
<evidence type="ECO:0000313" key="6">
    <source>
        <dbReference type="EMBL" id="BBX10904.1"/>
    </source>
</evidence>
<dbReference type="EMBL" id="AP022561">
    <property type="protein sequence ID" value="BBX10904.1"/>
    <property type="molecule type" value="Genomic_DNA"/>
</dbReference>
<sequence length="310" mass="33145">MLEEAGGVNAAHTGPHGNQEFRWITLGTMSGPLPSAVRHQPANVLYDGAEAIVVDCGDGAVDQLCKAGIPLSAVRTVILSHLHIDHTAGLYGLLGRRLQAHIPGPLTIYGPRGTLRMVNAIRSSFDFVSGSMSQVPGFVKQFDADITAIEITDGSRFTLGDIDVVTVTNTHYAFPDGSPEALRYQSLSLRFDTPTRSIAYTGDTGPSVNVERLADSADVLVSEITDPEEIVARISRTFGFPPTALAAIKRRFELEHLTADEVGLLASRSGVKSIVITHNPLPPESTTKARNAIGAHFDGPVTFADDLDTH</sequence>
<dbReference type="Pfam" id="PF12706">
    <property type="entry name" value="Lactamase_B_2"/>
    <property type="match status" value="1"/>
</dbReference>
<organism evidence="6 7">
    <name type="scientific">Mycolicibacterium aichiense</name>
    <dbReference type="NCBI Taxonomy" id="1799"/>
    <lineage>
        <taxon>Bacteria</taxon>
        <taxon>Bacillati</taxon>
        <taxon>Actinomycetota</taxon>
        <taxon>Actinomycetes</taxon>
        <taxon>Mycobacteriales</taxon>
        <taxon>Mycobacteriaceae</taxon>
        <taxon>Mycolicibacterium</taxon>
    </lineage>
</organism>
<dbReference type="AlphaFoldDB" id="A0AAD1HSX5"/>
<dbReference type="InterPro" id="IPR036866">
    <property type="entry name" value="RibonucZ/Hydroxyglut_hydro"/>
</dbReference>
<dbReference type="Proteomes" id="UP000467327">
    <property type="component" value="Chromosome"/>
</dbReference>
<dbReference type="SUPFAM" id="SSF56281">
    <property type="entry name" value="Metallo-hydrolase/oxidoreductase"/>
    <property type="match status" value="1"/>
</dbReference>
<accession>A0AAD1HSX5</accession>
<keyword evidence="2" id="KW-0540">Nuclease</keyword>
<evidence type="ECO:0000256" key="4">
    <source>
        <dbReference type="ARBA" id="ARBA00022801"/>
    </source>
</evidence>
<dbReference type="KEGG" id="maic:MAIC_57070"/>
<protein>
    <submittedName>
        <fullName evidence="6">Hydrolase</fullName>
    </submittedName>
</protein>
<evidence type="ECO:0000256" key="2">
    <source>
        <dbReference type="ARBA" id="ARBA00022722"/>
    </source>
</evidence>
<keyword evidence="7" id="KW-1185">Reference proteome</keyword>